<dbReference type="InterPro" id="IPR032675">
    <property type="entry name" value="LRR_dom_sf"/>
</dbReference>
<evidence type="ECO:0000256" key="3">
    <source>
        <dbReference type="SAM" id="MobiDB-lite"/>
    </source>
</evidence>
<dbReference type="SMART" id="SM00369">
    <property type="entry name" value="LRR_TYP"/>
    <property type="match status" value="6"/>
</dbReference>
<evidence type="ECO:0000313" key="6">
    <source>
        <dbReference type="Proteomes" id="UP000515146"/>
    </source>
</evidence>
<dbReference type="Pfam" id="PF13855">
    <property type="entry name" value="LRR_8"/>
    <property type="match status" value="2"/>
</dbReference>
<feature type="chain" id="PRO_5027863618" evidence="5">
    <location>
        <begin position="16"/>
        <end position="992"/>
    </location>
</feature>
<dbReference type="Gene3D" id="3.80.10.10">
    <property type="entry name" value="Ribonuclease Inhibitor"/>
    <property type="match status" value="3"/>
</dbReference>
<keyword evidence="5" id="KW-0732">Signal</keyword>
<evidence type="ECO:0000256" key="4">
    <source>
        <dbReference type="SAM" id="Phobius"/>
    </source>
</evidence>
<dbReference type="FunCoup" id="A0A6P6YE03">
    <property type="interactions" value="2"/>
</dbReference>
<dbReference type="SUPFAM" id="SSF52058">
    <property type="entry name" value="L domain-like"/>
    <property type="match status" value="1"/>
</dbReference>
<dbReference type="InterPro" id="IPR001611">
    <property type="entry name" value="Leu-rich_rpt"/>
</dbReference>
<dbReference type="RefSeq" id="XP_027202969.1">
    <property type="nucleotide sequence ID" value="XM_027347168.1"/>
</dbReference>
<feature type="compositionally biased region" description="Low complexity" evidence="3">
    <location>
        <begin position="503"/>
        <end position="518"/>
    </location>
</feature>
<dbReference type="OMA" id="YYMPQTE"/>
<feature type="region of interest" description="Disordered" evidence="3">
    <location>
        <begin position="497"/>
        <end position="547"/>
    </location>
</feature>
<dbReference type="Proteomes" id="UP000515146">
    <property type="component" value="Unplaced"/>
</dbReference>
<proteinExistence type="predicted"/>
<evidence type="ECO:0000256" key="5">
    <source>
        <dbReference type="SAM" id="SignalP"/>
    </source>
</evidence>
<keyword evidence="1" id="KW-0433">Leucine-rich repeat</keyword>
<dbReference type="KEGG" id="dpte:113796878"/>
<feature type="signal peptide" evidence="5">
    <location>
        <begin position="1"/>
        <end position="15"/>
    </location>
</feature>
<sequence length="992" mass="111629">MIIILYATVFTIINCQCPWPRTPIHVSLHSDCVCGYSNVRRLSVQCSPMANFSQLLEVLNSPSVQRLPIDLLYINNATGLSILPKNAFKKLDIQQLHLANTFLEKIDKDAFAGLENKLNSLTLQNTGLKEIPATIKTLKSLKTLDLSNNRIRRIRPQAFEDLNQLSTLRLAFNHDIHLDINSFNGLGRTLKNLNLKGINLKHIPDAILNLTELAFLDLAQNKIEEIKPRMFRNHHLLTALSLERNLIRSMHPDTFVGLNDSLSSLSLLNNMLIEFPLLALSKLTGLRVLDLGFNAIRQLPEQSFRSNELLTLLALDGNPLKTLSLQTFKHLNNSLRGLSIGGKFFECDCKIRWLAEWSREYSLQITSRERNPQFCSRPPHLRNKLFTNIDLDDFVCPPLVSINNPILSPITLIPMTTTTTTTIKMNPTSPTPKPSTATTMISTTTTTTKKITTPLTTTTSKSTQTENSSSLANVVTSYVHVVPMINEEKIDQFSPTTRATTLNNNNNVSQWNNKSWQSPTSTIRSSSSNSNHHHHHHHQHQSIGPATLKLTDVTYRNGSIHLRWETLRPSQLGYQILYRYFGSKEFYRSELLIPLTNSYTIDKYIAPNELIIVCVVNLDLNDPEINNYDEEGENIIPNGQCKELNTREPIVKKTMPTIRTTGLSSGTPPTTTLSSSFYPTLKRLNDIDKIVIGISAAVCLFIIIAVLIFSCCFYRSSSKDSPLRTLSTNATCLSTKSLSPLAKSTFDHEWETVSVYSTRSIPRARITHTIPIGPQPTDTLRSSSHHHHNGYTHPVSRYIGSTLPPPPPQPLTLQKSTNFNSPWLESYLHHYPSVNHLHAISYGTLVTANGGGGGGGASIPYVTHNGQYSMDTFNNGHLIERNKSNHHHQKQHQQQSSSSKLEKNRQQQQRQQYSKSHIDLRSNTDSNGSSNGGCSSNRMLLSSTSTASNSYQSQNDYDSDHHHHPNHQYWNNSHHHQQQQQSHRTMTPILLI</sequence>
<dbReference type="OrthoDB" id="6359842at2759"/>
<keyword evidence="2" id="KW-0677">Repeat</keyword>
<dbReference type="GO" id="GO:0005886">
    <property type="term" value="C:plasma membrane"/>
    <property type="evidence" value="ECO:0007669"/>
    <property type="project" value="TreeGrafter"/>
</dbReference>
<evidence type="ECO:0000256" key="1">
    <source>
        <dbReference type="ARBA" id="ARBA00022614"/>
    </source>
</evidence>
<feature type="transmembrane region" description="Helical" evidence="4">
    <location>
        <begin position="690"/>
        <end position="714"/>
    </location>
</feature>
<dbReference type="PANTHER" id="PTHR24369">
    <property type="entry name" value="ANTIGEN BSP, PUTATIVE-RELATED"/>
    <property type="match status" value="1"/>
</dbReference>
<feature type="region of interest" description="Disordered" evidence="3">
    <location>
        <begin position="884"/>
        <end position="992"/>
    </location>
</feature>
<accession>A0A6P6YE03</accession>
<name>A0A6P6YE03_DERPT</name>
<dbReference type="InterPro" id="IPR003591">
    <property type="entry name" value="Leu-rich_rpt_typical-subtyp"/>
</dbReference>
<feature type="compositionally biased region" description="Basic residues" evidence="3">
    <location>
        <begin position="531"/>
        <end position="540"/>
    </location>
</feature>
<gene>
    <name evidence="7" type="primary">LOC113796878</name>
</gene>
<keyword evidence="4" id="KW-0812">Transmembrane</keyword>
<evidence type="ECO:0000256" key="2">
    <source>
        <dbReference type="ARBA" id="ARBA00022737"/>
    </source>
</evidence>
<dbReference type="SMART" id="SM00365">
    <property type="entry name" value="LRR_SD22"/>
    <property type="match status" value="3"/>
</dbReference>
<dbReference type="PROSITE" id="PS51450">
    <property type="entry name" value="LRR"/>
    <property type="match status" value="2"/>
</dbReference>
<dbReference type="PANTHER" id="PTHR24369:SF211">
    <property type="entry name" value="LEUCINE-RICH REPEAT-CONTAINING PROTEIN 15-LIKE"/>
    <property type="match status" value="1"/>
</dbReference>
<dbReference type="InParanoid" id="A0A6P6YE03"/>
<keyword evidence="4" id="KW-0472">Membrane</keyword>
<dbReference type="InterPro" id="IPR050541">
    <property type="entry name" value="LRR_TM_domain-containing"/>
</dbReference>
<evidence type="ECO:0000313" key="7">
    <source>
        <dbReference type="RefSeq" id="XP_027202969.1"/>
    </source>
</evidence>
<keyword evidence="4" id="KW-1133">Transmembrane helix</keyword>
<reference evidence="7" key="1">
    <citation type="submission" date="2025-08" db="UniProtKB">
        <authorList>
            <consortium name="RefSeq"/>
        </authorList>
    </citation>
    <scope>IDENTIFICATION</scope>
    <source>
        <strain evidence="7">Airmid</strain>
    </source>
</reference>
<dbReference type="AlphaFoldDB" id="A0A6P6YE03"/>
<protein>
    <submittedName>
        <fullName evidence="7">Uncharacterized protein LOC113796878</fullName>
    </submittedName>
</protein>
<organism evidence="6 7">
    <name type="scientific">Dermatophagoides pteronyssinus</name>
    <name type="common">European house dust mite</name>
    <dbReference type="NCBI Taxonomy" id="6956"/>
    <lineage>
        <taxon>Eukaryota</taxon>
        <taxon>Metazoa</taxon>
        <taxon>Ecdysozoa</taxon>
        <taxon>Arthropoda</taxon>
        <taxon>Chelicerata</taxon>
        <taxon>Arachnida</taxon>
        <taxon>Acari</taxon>
        <taxon>Acariformes</taxon>
        <taxon>Sarcoptiformes</taxon>
        <taxon>Astigmata</taxon>
        <taxon>Psoroptidia</taxon>
        <taxon>Analgoidea</taxon>
        <taxon>Pyroglyphidae</taxon>
        <taxon>Dermatophagoidinae</taxon>
        <taxon>Dermatophagoides</taxon>
    </lineage>
</organism>
<keyword evidence="6" id="KW-1185">Reference proteome</keyword>
<feature type="compositionally biased region" description="Low complexity" evidence="3">
    <location>
        <begin position="923"/>
        <end position="955"/>
    </location>
</feature>